<dbReference type="InterPro" id="IPR044087">
    <property type="entry name" value="NahD-like"/>
</dbReference>
<evidence type="ECO:0000313" key="5">
    <source>
        <dbReference type="Proteomes" id="UP000076852"/>
    </source>
</evidence>
<gene>
    <name evidence="4" type="ORF">AYM40_22990</name>
</gene>
<dbReference type="Pfam" id="PF01323">
    <property type="entry name" value="DSBA"/>
    <property type="match status" value="1"/>
</dbReference>
<dbReference type="Gene3D" id="3.40.30.10">
    <property type="entry name" value="Glutaredoxin"/>
    <property type="match status" value="1"/>
</dbReference>
<dbReference type="SUPFAM" id="SSF52833">
    <property type="entry name" value="Thioredoxin-like"/>
    <property type="match status" value="1"/>
</dbReference>
<dbReference type="InterPro" id="IPR001853">
    <property type="entry name" value="DSBA-like_thioredoxin_dom"/>
</dbReference>
<dbReference type="PIRSF" id="PIRSF006386">
    <property type="entry name" value="HCCAis_GSTk"/>
    <property type="match status" value="1"/>
</dbReference>
<dbReference type="AlphaFoldDB" id="A0A160FWR5"/>
<dbReference type="GO" id="GO:0004602">
    <property type="term" value="F:glutathione peroxidase activity"/>
    <property type="evidence" value="ECO:0007669"/>
    <property type="project" value="TreeGrafter"/>
</dbReference>
<comment type="similarity">
    <text evidence="1">Belongs to the GST superfamily. NadH family.</text>
</comment>
<organism evidence="4 5">
    <name type="scientific">Paraburkholderia phytofirmans OLGA172</name>
    <dbReference type="NCBI Taxonomy" id="1417228"/>
    <lineage>
        <taxon>Bacteria</taxon>
        <taxon>Pseudomonadati</taxon>
        <taxon>Pseudomonadota</taxon>
        <taxon>Betaproteobacteria</taxon>
        <taxon>Burkholderiales</taxon>
        <taxon>Burkholderiaceae</taxon>
        <taxon>Paraburkholderia</taxon>
    </lineage>
</organism>
<dbReference type="OrthoDB" id="8560325at2"/>
<dbReference type="PANTHER" id="PTHR42943">
    <property type="entry name" value="GLUTATHIONE S-TRANSFERASE KAPPA"/>
    <property type="match status" value="1"/>
</dbReference>
<dbReference type="InterPro" id="IPR051924">
    <property type="entry name" value="GST_Kappa/NadH"/>
</dbReference>
<feature type="active site" description="Nucleophile" evidence="2">
    <location>
        <position position="13"/>
    </location>
</feature>
<dbReference type="Proteomes" id="UP000076852">
    <property type="component" value="Chromosome 2"/>
</dbReference>
<dbReference type="PANTHER" id="PTHR42943:SF2">
    <property type="entry name" value="GLUTATHIONE S-TRANSFERASE KAPPA 1"/>
    <property type="match status" value="1"/>
</dbReference>
<dbReference type="GO" id="GO:0004364">
    <property type="term" value="F:glutathione transferase activity"/>
    <property type="evidence" value="ECO:0007669"/>
    <property type="project" value="TreeGrafter"/>
</dbReference>
<reference evidence="4 5" key="1">
    <citation type="journal article" date="2016" name="Gene">
        <title>PacBio SMRT assembly of a complex multi-replicon genome reveals chlorocatechol degradative operon in a region of genome plasticity.</title>
        <authorList>
            <person name="Ricker N."/>
            <person name="Shen S.Y."/>
            <person name="Goordial J."/>
            <person name="Jin S."/>
            <person name="Fulthorpe R.R."/>
        </authorList>
    </citation>
    <scope>NUCLEOTIDE SEQUENCE [LARGE SCALE GENOMIC DNA]</scope>
    <source>
        <strain evidence="4 5">OLGA172</strain>
    </source>
</reference>
<keyword evidence="5" id="KW-1185">Reference proteome</keyword>
<dbReference type="STRING" id="1804984.AYM40_22990"/>
<dbReference type="GO" id="GO:1901170">
    <property type="term" value="P:naphthalene catabolic process"/>
    <property type="evidence" value="ECO:0007669"/>
    <property type="project" value="InterPro"/>
</dbReference>
<name>A0A160FWR5_9BURK</name>
<dbReference type="RefSeq" id="WP_063500633.1">
    <property type="nucleotide sequence ID" value="NZ_CP014579.1"/>
</dbReference>
<dbReference type="EMBL" id="CP014579">
    <property type="protein sequence ID" value="ANB77438.1"/>
    <property type="molecule type" value="Genomic_DNA"/>
</dbReference>
<evidence type="ECO:0000259" key="3">
    <source>
        <dbReference type="Pfam" id="PF01323"/>
    </source>
</evidence>
<accession>A0A160FWR5</accession>
<evidence type="ECO:0000313" key="4">
    <source>
        <dbReference type="EMBL" id="ANB77438.1"/>
    </source>
</evidence>
<dbReference type="InterPro" id="IPR036249">
    <property type="entry name" value="Thioredoxin-like_sf"/>
</dbReference>
<sequence length="198" mass="22207">MSRKLKFFFDFGSPASYLAYCELPKIAEQGAASIEWVPVLLGALLKSIGNSGPTDVPTKRAWFWKDMALCAKKRGVPFEVNSFWPINTLVIQRGAVVFKDTLLFRPYLDTVFEAMWAKSKNLNDPSVLAEVLAPIDISLDDFLQCVSVQKVKDELKQNTEEAARLGVFGCPSFLVDDQLFFGQDRLEFVADALRDSRA</sequence>
<dbReference type="InterPro" id="IPR014440">
    <property type="entry name" value="HCCAis_GSTk"/>
</dbReference>
<evidence type="ECO:0000256" key="1">
    <source>
        <dbReference type="PIRNR" id="PIRNR006386"/>
    </source>
</evidence>
<evidence type="ECO:0000256" key="2">
    <source>
        <dbReference type="PIRSR" id="PIRSR006386-1"/>
    </source>
</evidence>
<feature type="domain" description="DSBA-like thioredoxin" evidence="3">
    <location>
        <begin position="5"/>
        <end position="193"/>
    </location>
</feature>
<dbReference type="EC" id="5.99.1.4" evidence="1"/>
<keyword evidence="1" id="KW-0413">Isomerase</keyword>
<dbReference type="KEGG" id="buz:AYM40_22990"/>
<comment type="catalytic activity">
    <reaction evidence="1">
        <text>2-hydroxychromene-2-carboxylate = (3E)-4-(2-hydroxyphenyl)-2-oxobut-3-enoate</text>
        <dbReference type="Rhea" id="RHEA:27401"/>
        <dbReference type="ChEBI" id="CHEBI:59350"/>
        <dbReference type="ChEBI" id="CHEBI:59353"/>
        <dbReference type="EC" id="5.99.1.4"/>
    </reaction>
</comment>
<dbReference type="GO" id="GO:0018845">
    <property type="term" value="F:2-hydroxychromene-2-carboxylate isomerase activity"/>
    <property type="evidence" value="ECO:0007669"/>
    <property type="project" value="UniProtKB-UniRule"/>
</dbReference>
<dbReference type="CDD" id="cd03022">
    <property type="entry name" value="DsbA_HCCA_Iso"/>
    <property type="match status" value="1"/>
</dbReference>
<proteinExistence type="inferred from homology"/>
<protein>
    <recommendedName>
        <fullName evidence="1">2-hydroxychromene-2-carboxylate isomerase</fullName>
        <ecNumber evidence="1">5.99.1.4</ecNumber>
    </recommendedName>
</protein>
<dbReference type="GO" id="GO:0006749">
    <property type="term" value="P:glutathione metabolic process"/>
    <property type="evidence" value="ECO:0007669"/>
    <property type="project" value="TreeGrafter"/>
</dbReference>